<feature type="region of interest" description="Disordered" evidence="1">
    <location>
        <begin position="51"/>
        <end position="124"/>
    </location>
</feature>
<evidence type="ECO:0000313" key="3">
    <source>
        <dbReference type="Proteomes" id="UP000248349"/>
    </source>
</evidence>
<gene>
    <name evidence="2" type="ORF">BP01DRAFT_423192</name>
</gene>
<protein>
    <recommendedName>
        <fullName evidence="4">F-box domain-containing protein</fullName>
    </recommendedName>
</protein>
<dbReference type="GeneID" id="37080844"/>
<dbReference type="STRING" id="1450539.A0A318ZEF6"/>
<dbReference type="OrthoDB" id="4966at2759"/>
<evidence type="ECO:0000313" key="2">
    <source>
        <dbReference type="EMBL" id="PYH45779.1"/>
    </source>
</evidence>
<name>A0A318ZEF6_9EURO</name>
<dbReference type="AlphaFoldDB" id="A0A318ZEF6"/>
<sequence>MILRHVMNNRPPGRASSARQNIAHRHPPRGSRLTREQIARLNTFARAAALGRASRPPLRFQSASRSYRVADPRNVSSHSCNSGINVPTRHHPQRPDDDASSPTPAANDMDTVSPTKLEGNATEAESEKSLQKYLIRQQILAGVQPEKIAPIRAQEVVNRPTAPVLLQVRNDVLAVPELPPAQFSGPLQPLRIMPRGALGQVVTGLETALVSRRAKTEPKSGSEDDKTPQTPQRSAKTRYMTRSVARRTREQNEHHAPEPEPEPQTAATATLKSESGSTPPVHPPRLHPPHPSAPDDNNPNNAFTLENPLEETPAKEQQTIIPHNNFDIISALAEYPDLTIMVCDLLPPEAILTLSTVSRPFHQTLHTNLPTIITHQLLQQTHNHPVYQTSNIPAPLTMTIADSFPLLCYPTLYTTNESTNLITPKLAYLLMLASRAATIRSILTTLHAKGIVLPARTDLVLRKVWFLMDIPDNHRREWTVRNRNLWSDLELFLAAYFVVQVDTVLEASKRWEGRRWWGVRVGCFARRDLGVLAAVLRGEGEGGAGELQISGDAGVAVAVAKDDAAEATSSSAETGTNTATSIASMIAAPANPTDTNTSNTNTSEPLLPQDPQEHQLGNLQNEHDGRKNGLETVKLLRPDEWIMREVLHRGLDLQAMYKTVCGEGRHDQYETPGIAGQRVTWDEQMRMATLKTQVEWMEVVRLDR</sequence>
<feature type="compositionally biased region" description="Polar residues" evidence="1">
    <location>
        <begin position="100"/>
        <end position="114"/>
    </location>
</feature>
<dbReference type="RefSeq" id="XP_025431761.1">
    <property type="nucleotide sequence ID" value="XM_025579615.1"/>
</dbReference>
<reference evidence="2 3" key="1">
    <citation type="submission" date="2016-12" db="EMBL/GenBank/DDBJ databases">
        <title>The genomes of Aspergillus section Nigri reveals drivers in fungal speciation.</title>
        <authorList>
            <consortium name="DOE Joint Genome Institute"/>
            <person name="Vesth T.C."/>
            <person name="Nybo J."/>
            <person name="Theobald S."/>
            <person name="Brandl J."/>
            <person name="Frisvad J.C."/>
            <person name="Nielsen K.F."/>
            <person name="Lyhne E.K."/>
            <person name="Kogle M.E."/>
            <person name="Kuo A."/>
            <person name="Riley R."/>
            <person name="Clum A."/>
            <person name="Nolan M."/>
            <person name="Lipzen A."/>
            <person name="Salamov A."/>
            <person name="Henrissat B."/>
            <person name="Wiebenga A."/>
            <person name="De Vries R.P."/>
            <person name="Grigoriev I.V."/>
            <person name="Mortensen U.H."/>
            <person name="Andersen M.R."/>
            <person name="Baker S.E."/>
        </authorList>
    </citation>
    <scope>NUCLEOTIDE SEQUENCE [LARGE SCALE GENOMIC DNA]</scope>
    <source>
        <strain evidence="2 3">JOP 1030-1</strain>
    </source>
</reference>
<feature type="compositionally biased region" description="Polar residues" evidence="1">
    <location>
        <begin position="74"/>
        <end position="85"/>
    </location>
</feature>
<proteinExistence type="predicted"/>
<feature type="region of interest" description="Disordered" evidence="1">
    <location>
        <begin position="1"/>
        <end position="33"/>
    </location>
</feature>
<feature type="compositionally biased region" description="Basic and acidic residues" evidence="1">
    <location>
        <begin position="247"/>
        <end position="258"/>
    </location>
</feature>
<dbReference type="EMBL" id="KZ821230">
    <property type="protein sequence ID" value="PYH45779.1"/>
    <property type="molecule type" value="Genomic_DNA"/>
</dbReference>
<dbReference type="Proteomes" id="UP000248349">
    <property type="component" value="Unassembled WGS sequence"/>
</dbReference>
<evidence type="ECO:0000256" key="1">
    <source>
        <dbReference type="SAM" id="MobiDB-lite"/>
    </source>
</evidence>
<keyword evidence="3" id="KW-1185">Reference proteome</keyword>
<feature type="region of interest" description="Disordered" evidence="1">
    <location>
        <begin position="210"/>
        <end position="306"/>
    </location>
</feature>
<feature type="compositionally biased region" description="Basic and acidic residues" evidence="1">
    <location>
        <begin position="621"/>
        <end position="631"/>
    </location>
</feature>
<evidence type="ECO:0008006" key="4">
    <source>
        <dbReference type="Google" id="ProtNLM"/>
    </source>
</evidence>
<feature type="compositionally biased region" description="Basic and acidic residues" evidence="1">
    <location>
        <begin position="214"/>
        <end position="227"/>
    </location>
</feature>
<feature type="compositionally biased region" description="Low complexity" evidence="1">
    <location>
        <begin position="589"/>
        <end position="603"/>
    </location>
</feature>
<accession>A0A318ZEF6</accession>
<feature type="region of interest" description="Disordered" evidence="1">
    <location>
        <begin position="589"/>
        <end position="631"/>
    </location>
</feature>
<organism evidence="2 3">
    <name type="scientific">Aspergillus saccharolyticus JOP 1030-1</name>
    <dbReference type="NCBI Taxonomy" id="1450539"/>
    <lineage>
        <taxon>Eukaryota</taxon>
        <taxon>Fungi</taxon>
        <taxon>Dikarya</taxon>
        <taxon>Ascomycota</taxon>
        <taxon>Pezizomycotina</taxon>
        <taxon>Eurotiomycetes</taxon>
        <taxon>Eurotiomycetidae</taxon>
        <taxon>Eurotiales</taxon>
        <taxon>Aspergillaceae</taxon>
        <taxon>Aspergillus</taxon>
        <taxon>Aspergillus subgen. Circumdati</taxon>
    </lineage>
</organism>